<name>A0A6J4V650_9BACT</name>
<organism evidence="1">
    <name type="scientific">uncultured Thermomicrobiales bacterium</name>
    <dbReference type="NCBI Taxonomy" id="1645740"/>
    <lineage>
        <taxon>Bacteria</taxon>
        <taxon>Pseudomonadati</taxon>
        <taxon>Thermomicrobiota</taxon>
        <taxon>Thermomicrobia</taxon>
        <taxon>Thermomicrobiales</taxon>
        <taxon>environmental samples</taxon>
    </lineage>
</organism>
<protein>
    <submittedName>
        <fullName evidence="1">Uncharacterized protein</fullName>
    </submittedName>
</protein>
<dbReference type="AlphaFoldDB" id="A0A6J4V650"/>
<dbReference type="EMBL" id="CADCWM010000515">
    <property type="protein sequence ID" value="CAA9565631.1"/>
    <property type="molecule type" value="Genomic_DNA"/>
</dbReference>
<accession>A0A6J4V650</accession>
<gene>
    <name evidence="1" type="ORF">AVDCRST_MAG88-1864</name>
</gene>
<sequence length="493" mass="52030">MTRPWRVFLIVTLLGWLVHPAMPVAGGAPVDEPLLELSTSRGLCNTRVIVRGTDFTPGVALRFTSRQEGLPDEQATVFAQATVGNDGTVEVVADLARLIAGCTGAGAAAGQQYRLSARDAGTDALLAFALFTVAPLPAPSPVLALEPASGPCATPEPPVVARGANAPPGVTVLLDVRAGADGAPTTFPGGTVAGNGTFTASLRLTGCGPETPAGTVFTVIVYTNDLPAEGPGYLLGEATFTVTTNDAGELCFAETNRCIAGRFLARWRASGGLAINGYPLSGEFEQRLEDGQRYLVQYFERTRLEYHPGNRPPEDVQLGQFGRRILMEVPGAPTAPVGARAGAVYFRETGHNVAPDFFAFWEANGGLAQFGYPLTEEFSQRLEDGQEYTVQYFERARFERHPENAPPYDLLLGQFGRRILAESGAAGAVAPALPGAMRPVRPAAGTTGTAPGGRAATPPITERVLVAGGAERAYRRRRYSGARPFVDDSRGTG</sequence>
<evidence type="ECO:0000313" key="1">
    <source>
        <dbReference type="EMBL" id="CAA9565631.1"/>
    </source>
</evidence>
<proteinExistence type="predicted"/>
<reference evidence="1" key="1">
    <citation type="submission" date="2020-02" db="EMBL/GenBank/DDBJ databases">
        <authorList>
            <person name="Meier V. D."/>
        </authorList>
    </citation>
    <scope>NUCLEOTIDE SEQUENCE</scope>
    <source>
        <strain evidence="1">AVDCRST_MAG88</strain>
    </source>
</reference>